<name>W6PLE6_9BACE</name>
<comment type="caution">
    <text evidence="1">The sequence shown here is derived from an EMBL/GenBank/DDBJ whole genome shotgun (WGS) entry which is preliminary data.</text>
</comment>
<protein>
    <submittedName>
        <fullName evidence="1">Uncharacterized protein</fullName>
    </submittedName>
</protein>
<proteinExistence type="predicted"/>
<dbReference type="Proteomes" id="UP000019380">
    <property type="component" value="Unassembled WGS sequence"/>
</dbReference>
<sequence>MVKEKTPFHTWMRQCRKSGNKKMWLLYPGKCHDYRLLPVPIPSGRLPSG</sequence>
<evidence type="ECO:0000313" key="2">
    <source>
        <dbReference type="Proteomes" id="UP000019380"/>
    </source>
</evidence>
<reference evidence="1 2" key="1">
    <citation type="submission" date="2013-12" db="EMBL/GenBank/DDBJ databases">
        <title>Improved hybrid genome assemblies of Bacteroides xylanisolvens SD CC 1b and Bacteroides xylanisolvens SD CC 2a using Illumina and 454 Sequencing.</title>
        <authorList>
            <person name="Ramaraj T."/>
            <person name="Sundararajan A."/>
            <person name="Mudge J."/>
            <person name="Schilkey F.D."/>
            <person name="Delvecchio V."/>
            <person name="Donlon M."/>
            <person name="Ziemer C."/>
        </authorList>
    </citation>
    <scope>NUCLEOTIDE SEQUENCE [LARGE SCALE GENOMIC DNA]</scope>
</reference>
<organism evidence="1 2">
    <name type="scientific">Bacteroides xylanisolvens SD CC 1b</name>
    <dbReference type="NCBI Taxonomy" id="702447"/>
    <lineage>
        <taxon>Bacteria</taxon>
        <taxon>Pseudomonadati</taxon>
        <taxon>Bacteroidota</taxon>
        <taxon>Bacteroidia</taxon>
        <taxon>Bacteroidales</taxon>
        <taxon>Bacteroidaceae</taxon>
        <taxon>Bacteroides</taxon>
    </lineage>
</organism>
<dbReference type="EMBL" id="CBXG010000028">
    <property type="protein sequence ID" value="CDM04805.1"/>
    <property type="molecule type" value="Genomic_DNA"/>
</dbReference>
<accession>W6PLE6</accession>
<dbReference type="AlphaFoldDB" id="W6PLE6"/>
<gene>
    <name evidence="1" type="ORF">BN890_23910</name>
</gene>
<evidence type="ECO:0000313" key="1">
    <source>
        <dbReference type="EMBL" id="CDM04805.1"/>
    </source>
</evidence>